<dbReference type="EMBL" id="CACVAQ010000514">
    <property type="protein sequence ID" value="CAA6829720.1"/>
    <property type="molecule type" value="Genomic_DNA"/>
</dbReference>
<protein>
    <submittedName>
        <fullName evidence="3">Uncharacterized protein</fullName>
    </submittedName>
</protein>
<name>A0A6S6UL68_9BACT</name>
<reference evidence="3" key="1">
    <citation type="submission" date="2020-01" db="EMBL/GenBank/DDBJ databases">
        <authorList>
            <person name="Meier V. D."/>
            <person name="Meier V D."/>
        </authorList>
    </citation>
    <scope>NUCLEOTIDE SEQUENCE</scope>
    <source>
        <strain evidence="3">HLG_WM_MAG_10</strain>
    </source>
</reference>
<organism evidence="3">
    <name type="scientific">uncultured Aureispira sp</name>
    <dbReference type="NCBI Taxonomy" id="1331704"/>
    <lineage>
        <taxon>Bacteria</taxon>
        <taxon>Pseudomonadati</taxon>
        <taxon>Bacteroidota</taxon>
        <taxon>Saprospiria</taxon>
        <taxon>Saprospirales</taxon>
        <taxon>Saprospiraceae</taxon>
        <taxon>Aureispira</taxon>
        <taxon>environmental samples</taxon>
    </lineage>
</organism>
<keyword evidence="2" id="KW-0732">Signal</keyword>
<accession>A0A6S6UL68</accession>
<evidence type="ECO:0000256" key="2">
    <source>
        <dbReference type="SAM" id="SignalP"/>
    </source>
</evidence>
<evidence type="ECO:0000256" key="1">
    <source>
        <dbReference type="SAM" id="MobiDB-lite"/>
    </source>
</evidence>
<feature type="compositionally biased region" description="Gly residues" evidence="1">
    <location>
        <begin position="1731"/>
        <end position="1749"/>
    </location>
</feature>
<feature type="region of interest" description="Disordered" evidence="1">
    <location>
        <begin position="1698"/>
        <end position="1772"/>
    </location>
</feature>
<evidence type="ECO:0000313" key="3">
    <source>
        <dbReference type="EMBL" id="CAA6829720.1"/>
    </source>
</evidence>
<feature type="signal peptide" evidence="2">
    <location>
        <begin position="1"/>
        <end position="23"/>
    </location>
</feature>
<dbReference type="Gene3D" id="2.60.40.10">
    <property type="entry name" value="Immunoglobulins"/>
    <property type="match status" value="8"/>
</dbReference>
<proteinExistence type="predicted"/>
<dbReference type="InterPro" id="IPR013783">
    <property type="entry name" value="Ig-like_fold"/>
</dbReference>
<feature type="chain" id="PRO_5027894813" evidence="2">
    <location>
        <begin position="24"/>
        <end position="1772"/>
    </location>
</feature>
<gene>
    <name evidence="3" type="ORF">HELGO_WM25496</name>
</gene>
<sequence length="1772" mass="188060">MKSLFYLCLILGLSLFGATQSSAQGGEARMGDGKGYWIFGLNAGGAWQDSDIQARAGSGWGFYIGHSFYNPKGGFFSADARFRYLNTYTFGQNHSDNVFGNAILADSTEFTYRPATKAFAHNHRTVLHDLSLELRLNFEKLRRESNVWLSLYGGIGLGIYGTKFNQKDALGNDYDYESIDYTQSDEDICRDIIAMQDDSYETNGASDAFGDNLFRLTFTPTVGIELGYWFSPHFALGVGHRTTFTLKDDFEGVKINNGGPINSAVHHYTSLMLHWRVYGSKTARQSQPCPDVQFQLPVKNGQSYTTSEPSVFIAATVSNVNQSQISYTVNGQAVTSYTYDASTREFRNNLTLKKGENKIILRANNTCGASGQAIVVIYEPNNNSNTTINPKRPPVVRFTNPARNPSNSVASTVTITAQILHVTGRNNVVFSVNGNTGYSFNFSGTTFSANNVTLVPGRNTITIQGINNDGKDSKTIVINYQQVQNDEPLPVVNITSPTRNPYAVNAAQINLNARIQNVVGKNNVTLTINGQSSTNFSFSGTAFIANNIQLNQGANTLTVTGRNTKGQDAASTVVIYRPLVEKKPPVVRITNPSSSPYTTANATTAINARILNVVGTNNITYTVNGRTSSQFSFIGTNFSANVPLIQGSNTISITGRNQDGQDSKSTVIIYRPAVVEPAPIVTITEPRANPFVTQQASATVRATIQNVAGRNNVTCTVNGRSNTGFAFSGTSFSLSNLNLSSGNNTIVITGRNNVGQDSKSTVIVYEKPLQRPPVVTIVAPGRNPYTTQASKETVSATIQNVMGRNNVSCTVNGQVNTGFNFSGTSFTLANLNLRQGSNNIVITGRNAVGKDSKAMVILYEPIVQSPRPIVTITQPNQNPYTTQSSQVNINASIQHVANRNNVTFTLNGQASTDFTFSGTSFVMNNVALQNGNNTVVITGRNNTGQDSKTTVIIYQVAVKEPSVVITAPNRNPFATQTNRVNINARILNVVGKNNVSFTVNGQANTNFSFSGTAFIANNVNLNPGKNTFVISGRNASGQANASTVVVLSIPKPAPIVTITTPNKNPFNTQTNRATINATILNVGDKSGVTFNVNGRVNTGFSFSGTTFTATNIPLNSGSNSFTITGKNGVGQDTKTTIVIYAAPTPKPVVTITTPGRNPLTVVTNTTNIQATILNVASKNDVTFTVNGRANANFSFSGTTFTANNMPLIVGTNTISITGRNSAGQDSKSTVVVYQLPQKKPTVVITAPNKNPFNTSTSKVNIKATILNVASKNDVTFTVNGQANTNFSFSGTAFVASNVSLNQGSNTFVVTGRNGAGQDSKSTIVVYALAVPKPIVTITTPAQSPFTVLTNVTTIKATILNVASKNNVSFSINGQASTNFSFSGTSFTASNVALLVGNNTFVITGTNNTGRDTKTTVVVYKLPQKKPTVVITAPNKNPFSTQTNKVNIKATILNVASKNDVTFMVNGQANTNFSFSGTAFVASNVSLNQGSNTFVVTGRNGAGQDSKSTVVVYSKPIPKPIVTITTPAQSPFTSLQNRGTVKATILNVASKNEVTFTVNGRVNPNFSFSGTNFIATNLALNVGNNTFVITGKNSTGQDTKTTAIIYKLPQKSPTVVITAPNKNPFATAVNKVNITATILNVSNKNSVNFKVNGQVNPNFSFSGTAFVAINVPLDTGSNTFVITGTNGAGQDIKSTVVVYTPADPDGNGTNDTSQQGGGASNTGSGAENDGGAVDGVKGGVKGGAVKGGAVKGNLKGSQNKEVKVKGKGSISPK</sequence>